<dbReference type="Gene3D" id="1.20.1070.10">
    <property type="entry name" value="Rhodopsin 7-helix transmembrane proteins"/>
    <property type="match status" value="1"/>
</dbReference>
<dbReference type="PANTHER" id="PTHR24228:SF59">
    <property type="entry name" value="NEUROPEPTIDE RECEPTOR 15"/>
    <property type="match status" value="1"/>
</dbReference>
<dbReference type="EMBL" id="CAJNOJ010000543">
    <property type="protein sequence ID" value="CAF1480591.1"/>
    <property type="molecule type" value="Genomic_DNA"/>
</dbReference>
<feature type="transmembrane region" description="Helical" evidence="9">
    <location>
        <begin position="130"/>
        <end position="151"/>
    </location>
</feature>
<dbReference type="Proteomes" id="UP000663828">
    <property type="component" value="Unassembled WGS sequence"/>
</dbReference>
<evidence type="ECO:0000256" key="6">
    <source>
        <dbReference type="ARBA" id="ARBA00023136"/>
    </source>
</evidence>
<feature type="transmembrane region" description="Helical" evidence="9">
    <location>
        <begin position="221"/>
        <end position="244"/>
    </location>
</feature>
<evidence type="ECO:0000313" key="12">
    <source>
        <dbReference type="EMBL" id="CAF1480591.1"/>
    </source>
</evidence>
<dbReference type="CDD" id="cd00637">
    <property type="entry name" value="7tm_classA_rhodopsin-like"/>
    <property type="match status" value="1"/>
</dbReference>
<organism evidence="11 13">
    <name type="scientific">Adineta ricciae</name>
    <name type="common">Rotifer</name>
    <dbReference type="NCBI Taxonomy" id="249248"/>
    <lineage>
        <taxon>Eukaryota</taxon>
        <taxon>Metazoa</taxon>
        <taxon>Spiralia</taxon>
        <taxon>Gnathifera</taxon>
        <taxon>Rotifera</taxon>
        <taxon>Eurotatoria</taxon>
        <taxon>Bdelloidea</taxon>
        <taxon>Adinetida</taxon>
        <taxon>Adinetidae</taxon>
        <taxon>Adineta</taxon>
    </lineage>
</organism>
<dbReference type="AlphaFoldDB" id="A0A815L3E5"/>
<dbReference type="PANTHER" id="PTHR24228">
    <property type="entry name" value="B2 BRADYKININ RECEPTOR/ANGIOTENSIN II RECEPTOR"/>
    <property type="match status" value="1"/>
</dbReference>
<name>A0A815L3E5_ADIRI</name>
<evidence type="ECO:0000256" key="5">
    <source>
        <dbReference type="ARBA" id="ARBA00023040"/>
    </source>
</evidence>
<keyword evidence="13" id="KW-1185">Reference proteome</keyword>
<protein>
    <recommendedName>
        <fullName evidence="10">G-protein coupled receptors family 1 profile domain-containing protein</fullName>
    </recommendedName>
</protein>
<evidence type="ECO:0000256" key="1">
    <source>
        <dbReference type="ARBA" id="ARBA00004651"/>
    </source>
</evidence>
<dbReference type="GO" id="GO:0004930">
    <property type="term" value="F:G protein-coupled receptor activity"/>
    <property type="evidence" value="ECO:0007669"/>
    <property type="project" value="UniProtKB-KW"/>
</dbReference>
<proteinExistence type="predicted"/>
<dbReference type="PROSITE" id="PS50262">
    <property type="entry name" value="G_PROTEIN_RECEP_F1_2"/>
    <property type="match status" value="1"/>
</dbReference>
<keyword evidence="8" id="KW-0807">Transducer</keyword>
<keyword evidence="5" id="KW-0297">G-protein coupled receptor</keyword>
<feature type="transmembrane region" description="Helical" evidence="9">
    <location>
        <begin position="53"/>
        <end position="73"/>
    </location>
</feature>
<keyword evidence="6 9" id="KW-0472">Membrane</keyword>
<evidence type="ECO:0000313" key="11">
    <source>
        <dbReference type="EMBL" id="CAF1401258.1"/>
    </source>
</evidence>
<feature type="transmembrane region" description="Helical" evidence="9">
    <location>
        <begin position="93"/>
        <end position="118"/>
    </location>
</feature>
<feature type="transmembrane region" description="Helical" evidence="9">
    <location>
        <begin position="20"/>
        <end position="41"/>
    </location>
</feature>
<evidence type="ECO:0000256" key="9">
    <source>
        <dbReference type="SAM" id="Phobius"/>
    </source>
</evidence>
<evidence type="ECO:0000256" key="2">
    <source>
        <dbReference type="ARBA" id="ARBA00022475"/>
    </source>
</evidence>
<evidence type="ECO:0000256" key="4">
    <source>
        <dbReference type="ARBA" id="ARBA00022989"/>
    </source>
</evidence>
<feature type="transmembrane region" description="Helical" evidence="9">
    <location>
        <begin position="174"/>
        <end position="200"/>
    </location>
</feature>
<dbReference type="InterPro" id="IPR017452">
    <property type="entry name" value="GPCR_Rhodpsn_7TM"/>
</dbReference>
<reference evidence="11" key="1">
    <citation type="submission" date="2021-02" db="EMBL/GenBank/DDBJ databases">
        <authorList>
            <person name="Nowell W R."/>
        </authorList>
    </citation>
    <scope>NUCLEOTIDE SEQUENCE</scope>
</reference>
<accession>A0A815L3E5</accession>
<keyword evidence="3 9" id="KW-0812">Transmembrane</keyword>
<evidence type="ECO:0000313" key="13">
    <source>
        <dbReference type="Proteomes" id="UP000663828"/>
    </source>
</evidence>
<comment type="caution">
    <text evidence="11">The sequence shown here is derived from an EMBL/GenBank/DDBJ whole genome shotgun (WGS) entry which is preliminary data.</text>
</comment>
<keyword evidence="2" id="KW-1003">Cell membrane</keyword>
<dbReference type="Proteomes" id="UP000663852">
    <property type="component" value="Unassembled WGS sequence"/>
</dbReference>
<feature type="transmembrane region" description="Helical" evidence="9">
    <location>
        <begin position="250"/>
        <end position="272"/>
    </location>
</feature>
<keyword evidence="4 9" id="KW-1133">Transmembrane helix</keyword>
<evidence type="ECO:0000256" key="7">
    <source>
        <dbReference type="ARBA" id="ARBA00023170"/>
    </source>
</evidence>
<comment type="subcellular location">
    <subcellularLocation>
        <location evidence="1">Cell membrane</location>
        <topology evidence="1">Multi-pass membrane protein</topology>
    </subcellularLocation>
</comment>
<dbReference type="Pfam" id="PF00001">
    <property type="entry name" value="7tm_1"/>
    <property type="match status" value="1"/>
</dbReference>
<dbReference type="GO" id="GO:0005886">
    <property type="term" value="C:plasma membrane"/>
    <property type="evidence" value="ECO:0007669"/>
    <property type="project" value="UniProtKB-SubCell"/>
</dbReference>
<evidence type="ECO:0000256" key="3">
    <source>
        <dbReference type="ARBA" id="ARBA00022692"/>
    </source>
</evidence>
<dbReference type="SUPFAM" id="SSF81321">
    <property type="entry name" value="Family A G protein-coupled receptor-like"/>
    <property type="match status" value="1"/>
</dbReference>
<sequence length="300" mass="35163">MNLSTSEATTFKTDYSVTAPLSMAFGVTSIIITSYILIIILSTKQLYTVTRLLTCNTCLASMLYCVVQFINYIHLLVIKWDTSDESCRWRGYFGYMSMVSFVYSYLLQVISRFFFIVLWNRYRWLTSYKAHFYVILFGWIVILTVPLPAILTTDIHFRPGELCWVASKYELHTYYIIVAYYVIPILSIVIFNVLIFIRIYQSRKTSVARSRTGKRDRDYEIFRNVMISFSVYFLGGLPIIIHMLVDVELLYSIGVVSVTFAVSMEKLVIIYLDRDIRILFRNFFCQKKTQVVPMTVFTVR</sequence>
<feature type="domain" description="G-protein coupled receptors family 1 profile" evidence="10">
    <location>
        <begin position="32"/>
        <end position="281"/>
    </location>
</feature>
<dbReference type="OrthoDB" id="10031457at2759"/>
<evidence type="ECO:0000259" key="10">
    <source>
        <dbReference type="PROSITE" id="PS50262"/>
    </source>
</evidence>
<dbReference type="EMBL" id="CAJNOR010003314">
    <property type="protein sequence ID" value="CAF1401258.1"/>
    <property type="molecule type" value="Genomic_DNA"/>
</dbReference>
<keyword evidence="7" id="KW-0675">Receptor</keyword>
<gene>
    <name evidence="12" type="ORF">EDS130_LOCUS41416</name>
    <name evidence="11" type="ORF">XAT740_LOCUS34150</name>
</gene>
<dbReference type="InterPro" id="IPR000276">
    <property type="entry name" value="GPCR_Rhodpsn"/>
</dbReference>
<evidence type="ECO:0000256" key="8">
    <source>
        <dbReference type="ARBA" id="ARBA00023224"/>
    </source>
</evidence>